<sequence>MEKKLQNLQIGMAKSGFGFGIFGFGSGCYFLVPDPDINPVFLHTGPERTENDHVVAATKRPRPPRRRYHFRSNVPTLQLLAVLHLLCLLPLVSFSFQLRLLSSTVQVLCRWQHSPTSQLQLIAEPTQRVVAAAMLDSEEQAYLQQALELQSRRLVGLQLLDVQKHHPHRALSTGSPIPSPTHSPSIFYQTFLFPLLHNSSTEPLLGLDVATVQRRGTKRLMMMNTAADDVDNERREEEMVEAMRKMI</sequence>
<evidence type="ECO:0000313" key="2">
    <source>
        <dbReference type="EMBL" id="KAK9187598.1"/>
    </source>
</evidence>
<name>A0AAP0LUE8_9ROSI</name>
<dbReference type="PROSITE" id="PS51257">
    <property type="entry name" value="PROKAR_LIPOPROTEIN"/>
    <property type="match status" value="1"/>
</dbReference>
<evidence type="ECO:0000313" key="3">
    <source>
        <dbReference type="Proteomes" id="UP001428341"/>
    </source>
</evidence>
<keyword evidence="1" id="KW-0812">Transmembrane</keyword>
<keyword evidence="1" id="KW-1133">Transmembrane helix</keyword>
<proteinExistence type="predicted"/>
<feature type="transmembrane region" description="Helical" evidence="1">
    <location>
        <begin position="12"/>
        <end position="32"/>
    </location>
</feature>
<dbReference type="EMBL" id="JBCGBO010000007">
    <property type="protein sequence ID" value="KAK9187598.1"/>
    <property type="molecule type" value="Genomic_DNA"/>
</dbReference>
<gene>
    <name evidence="2" type="ORF">WN944_018996</name>
</gene>
<accession>A0AAP0LUE8</accession>
<dbReference type="Proteomes" id="UP001428341">
    <property type="component" value="Unassembled WGS sequence"/>
</dbReference>
<comment type="caution">
    <text evidence="2">The sequence shown here is derived from an EMBL/GenBank/DDBJ whole genome shotgun (WGS) entry which is preliminary data.</text>
</comment>
<keyword evidence="3" id="KW-1185">Reference proteome</keyword>
<protein>
    <submittedName>
        <fullName evidence="2">Uncharacterized protein</fullName>
    </submittedName>
</protein>
<dbReference type="AlphaFoldDB" id="A0AAP0LUE8"/>
<keyword evidence="1" id="KW-0472">Membrane</keyword>
<feature type="transmembrane region" description="Helical" evidence="1">
    <location>
        <begin position="77"/>
        <end position="96"/>
    </location>
</feature>
<organism evidence="2 3">
    <name type="scientific">Citrus x changshan-huyou</name>
    <dbReference type="NCBI Taxonomy" id="2935761"/>
    <lineage>
        <taxon>Eukaryota</taxon>
        <taxon>Viridiplantae</taxon>
        <taxon>Streptophyta</taxon>
        <taxon>Embryophyta</taxon>
        <taxon>Tracheophyta</taxon>
        <taxon>Spermatophyta</taxon>
        <taxon>Magnoliopsida</taxon>
        <taxon>eudicotyledons</taxon>
        <taxon>Gunneridae</taxon>
        <taxon>Pentapetalae</taxon>
        <taxon>rosids</taxon>
        <taxon>malvids</taxon>
        <taxon>Sapindales</taxon>
        <taxon>Rutaceae</taxon>
        <taxon>Aurantioideae</taxon>
        <taxon>Citrus</taxon>
    </lineage>
</organism>
<evidence type="ECO:0000256" key="1">
    <source>
        <dbReference type="SAM" id="Phobius"/>
    </source>
</evidence>
<reference evidence="2 3" key="1">
    <citation type="submission" date="2024-05" db="EMBL/GenBank/DDBJ databases">
        <title>Haplotype-resolved chromosome-level genome assembly of Huyou (Citrus changshanensis).</title>
        <authorList>
            <person name="Miao C."/>
            <person name="Chen W."/>
            <person name="Wu Y."/>
            <person name="Wang L."/>
            <person name="Zhao S."/>
            <person name="Grierson D."/>
            <person name="Xu C."/>
            <person name="Chen K."/>
        </authorList>
    </citation>
    <scope>NUCLEOTIDE SEQUENCE [LARGE SCALE GENOMIC DNA]</scope>
    <source>
        <strain evidence="2">01-14</strain>
        <tissue evidence="2">Leaf</tissue>
    </source>
</reference>